<comment type="caution">
    <text evidence="1">The sequence shown here is derived from an EMBL/GenBank/DDBJ whole genome shotgun (WGS) entry which is preliminary data.</text>
</comment>
<evidence type="ECO:0000313" key="1">
    <source>
        <dbReference type="EMBL" id="KAI3800600.1"/>
    </source>
</evidence>
<proteinExistence type="predicted"/>
<dbReference type="Proteomes" id="UP001056120">
    <property type="component" value="Linkage Group LG10"/>
</dbReference>
<gene>
    <name evidence="1" type="ORF">L1987_28692</name>
</gene>
<keyword evidence="2" id="KW-1185">Reference proteome</keyword>
<accession>A0ACB9HZQ9</accession>
<organism evidence="1 2">
    <name type="scientific">Smallanthus sonchifolius</name>
    <dbReference type="NCBI Taxonomy" id="185202"/>
    <lineage>
        <taxon>Eukaryota</taxon>
        <taxon>Viridiplantae</taxon>
        <taxon>Streptophyta</taxon>
        <taxon>Embryophyta</taxon>
        <taxon>Tracheophyta</taxon>
        <taxon>Spermatophyta</taxon>
        <taxon>Magnoliopsida</taxon>
        <taxon>eudicotyledons</taxon>
        <taxon>Gunneridae</taxon>
        <taxon>Pentapetalae</taxon>
        <taxon>asterids</taxon>
        <taxon>campanulids</taxon>
        <taxon>Asterales</taxon>
        <taxon>Asteraceae</taxon>
        <taxon>Asteroideae</taxon>
        <taxon>Heliantheae alliance</taxon>
        <taxon>Millerieae</taxon>
        <taxon>Smallanthus</taxon>
    </lineage>
</organism>
<reference evidence="1 2" key="2">
    <citation type="journal article" date="2022" name="Mol. Ecol. Resour.">
        <title>The genomes of chicory, endive, great burdock and yacon provide insights into Asteraceae paleo-polyploidization history and plant inulin production.</title>
        <authorList>
            <person name="Fan W."/>
            <person name="Wang S."/>
            <person name="Wang H."/>
            <person name="Wang A."/>
            <person name="Jiang F."/>
            <person name="Liu H."/>
            <person name="Zhao H."/>
            <person name="Xu D."/>
            <person name="Zhang Y."/>
        </authorList>
    </citation>
    <scope>NUCLEOTIDE SEQUENCE [LARGE SCALE GENOMIC DNA]</scope>
    <source>
        <strain evidence="2">cv. Yunnan</strain>
        <tissue evidence="1">Leaves</tissue>
    </source>
</reference>
<evidence type="ECO:0000313" key="2">
    <source>
        <dbReference type="Proteomes" id="UP001056120"/>
    </source>
</evidence>
<dbReference type="EMBL" id="CM042027">
    <property type="protein sequence ID" value="KAI3800600.1"/>
    <property type="molecule type" value="Genomic_DNA"/>
</dbReference>
<protein>
    <submittedName>
        <fullName evidence="1">Uncharacterized protein</fullName>
    </submittedName>
</protein>
<name>A0ACB9HZQ9_9ASTR</name>
<sequence length="163" mass="18776">MTICVTKLRKTKKDFEITKAARVSLNNLLLFLALFSFVAMPFLLGFYSNGNYVSGLKISTELPELVGVLSTDESKLVMWFDQDICEHCSNFDLKHKKHVKHKINHARKADISLQQKLQKSGGVLKELFLKRRLGSYIWFLPTENDVTAEMNPSQFEQYPQFLS</sequence>
<reference evidence="2" key="1">
    <citation type="journal article" date="2022" name="Mol. Ecol. Resour.">
        <title>The genomes of chicory, endive, great burdock and yacon provide insights into Asteraceae palaeo-polyploidization history and plant inulin production.</title>
        <authorList>
            <person name="Fan W."/>
            <person name="Wang S."/>
            <person name="Wang H."/>
            <person name="Wang A."/>
            <person name="Jiang F."/>
            <person name="Liu H."/>
            <person name="Zhao H."/>
            <person name="Xu D."/>
            <person name="Zhang Y."/>
        </authorList>
    </citation>
    <scope>NUCLEOTIDE SEQUENCE [LARGE SCALE GENOMIC DNA]</scope>
    <source>
        <strain evidence="2">cv. Yunnan</strain>
    </source>
</reference>